<dbReference type="STRING" id="933852.A0A0C2WFW6"/>
<accession>A0A0C2WFW6</accession>
<evidence type="ECO:0000313" key="13">
    <source>
        <dbReference type="Proteomes" id="UP000054097"/>
    </source>
</evidence>
<dbReference type="SUPFAM" id="SSF54236">
    <property type="entry name" value="Ubiquitin-like"/>
    <property type="match status" value="1"/>
</dbReference>
<feature type="region of interest" description="Disordered" evidence="8">
    <location>
        <begin position="1057"/>
        <end position="1087"/>
    </location>
</feature>
<dbReference type="InterPro" id="IPR038765">
    <property type="entry name" value="Papain-like_cys_pep_sf"/>
</dbReference>
<evidence type="ECO:0000313" key="12">
    <source>
        <dbReference type="EMBL" id="KIM25308.1"/>
    </source>
</evidence>
<dbReference type="GO" id="GO:0004197">
    <property type="term" value="F:cysteine-type endopeptidase activity"/>
    <property type="evidence" value="ECO:0007669"/>
    <property type="project" value="InterPro"/>
</dbReference>
<sequence length="1087" mass="122977">MTRKSQQTKRKREESPEDTSKTRQKRTKGGKSSGQLSLSTFATVNPSKAWMNDLESVNDITQVHAQAACGFGPLGHKQCCPNKFARTALEPIKEGAKTKAEVIDISDSEEDVQHVCSQVKCKANPYCLNYLGQDKWESPGEGIKVIKTATQNNFGGNPGQLLRDPKIPVGLKNLGATCYANAFIQVWNRQDAFRSAVFQCIPPVSETETLENSPIFQLQVTFAALSYGGAACFDPTPLIESLKLNRGEQQDAQEFSKLFLSHLAEQFAKQSAPNLKNIVASQFEGVSVYGTLCHGCGYKSAQETRFSEIEIGIMNNSTLEDCLQDSLQSEVLSGDNRYQCPQCQSLQDATRYSEIRELPPVWTHTISFLTLRVFEVLHFSVQRFVFDFNTLSRKKSKNLIKYPLVIDMARWKQKNTQNASDSLASDEIYDLCGVLIHKGSSAYSGHYESQVLDPRTKTWYQYNDETVTELPRMGDSSMDLSSKDCYCLIYARRDTSKGLDNLCEPSEEVSSRVRAQDEVLLNQNNAFTNEMKSRIELYEVARNRNSDIYRSWNLVHPTDSFKIVGREDLLEFLRRDFPKESAKQNKPNGPQETVSSDPLELIATTGSANFKQLLCQHRRLDPNRASQLKLITPASFNLIMESFPGMKSFEECQEVCILCTQHIFEEDRYRSSHLEAIHQFDVAVAESVDNDGVRGMEYWISKKWLKDWRLQKPKMHSIGENDPSPDDASFRSDVYCEHDGLTLEHQSRVMISEEGYSIIKDMFPGWDPFPGDTDPCILCTERVESNRFDRLASMKDAETERVILKKLLSSNPITAERKVYPGITCAVIGSDWVRSWRLWINKPRNNDRPGPADNSLYLCQHGRLLFDPNVSSELANPQLCLVQEDDWNMISQLYPNSGPAILLNTEDASSVRCNLSVCVDCYKPPIMEEDALELSVHLLSRDDKPPSIETHLRAKEIINSSKNLYTLFSFSSRRPRRVKHGGQSGRFLSLRLAKNSTVLELKEQIEEIEKIPPFYQSIYYKGQEMTESKASLQELGLEPRDVLQWKSLAEPVILEITDDGSDNEPSASHSTKRVEGRAFQGTLLAGP</sequence>
<feature type="domain" description="USP" evidence="10">
    <location>
        <begin position="169"/>
        <end position="493"/>
    </location>
</feature>
<evidence type="ECO:0000256" key="7">
    <source>
        <dbReference type="ARBA" id="ARBA00022807"/>
    </source>
</evidence>
<evidence type="ECO:0000259" key="9">
    <source>
        <dbReference type="PROSITE" id="PS50053"/>
    </source>
</evidence>
<evidence type="ECO:0000256" key="4">
    <source>
        <dbReference type="ARBA" id="ARBA00022670"/>
    </source>
</evidence>
<dbReference type="SUPFAM" id="SSF54001">
    <property type="entry name" value="Cysteine proteinases"/>
    <property type="match status" value="1"/>
</dbReference>
<dbReference type="GO" id="GO:0016579">
    <property type="term" value="P:protein deubiquitination"/>
    <property type="evidence" value="ECO:0007669"/>
    <property type="project" value="InterPro"/>
</dbReference>
<dbReference type="InterPro" id="IPR029071">
    <property type="entry name" value="Ubiquitin-like_domsf"/>
</dbReference>
<dbReference type="PANTHER" id="PTHR24006">
    <property type="entry name" value="UBIQUITIN CARBOXYL-TERMINAL HYDROLASE"/>
    <property type="match status" value="1"/>
</dbReference>
<dbReference type="GO" id="GO:0006508">
    <property type="term" value="P:proteolysis"/>
    <property type="evidence" value="ECO:0007669"/>
    <property type="project" value="UniProtKB-KW"/>
</dbReference>
<dbReference type="OrthoDB" id="289038at2759"/>
<name>A0A0C2WFW6_SERVB</name>
<feature type="compositionally biased region" description="Basic and acidic residues" evidence="8">
    <location>
        <begin position="11"/>
        <end position="21"/>
    </location>
</feature>
<keyword evidence="5" id="KW-0833">Ubl conjugation pathway</keyword>
<dbReference type="InterPro" id="IPR044743">
    <property type="entry name" value="Ubl_USP48"/>
</dbReference>
<evidence type="ECO:0000256" key="6">
    <source>
        <dbReference type="ARBA" id="ARBA00022801"/>
    </source>
</evidence>
<evidence type="ECO:0000256" key="5">
    <source>
        <dbReference type="ARBA" id="ARBA00022786"/>
    </source>
</evidence>
<evidence type="ECO:0000259" key="10">
    <source>
        <dbReference type="PROSITE" id="PS50235"/>
    </source>
</evidence>
<keyword evidence="6" id="KW-0378">Hydrolase</keyword>
<reference evidence="12 13" key="1">
    <citation type="submission" date="2014-04" db="EMBL/GenBank/DDBJ databases">
        <authorList>
            <consortium name="DOE Joint Genome Institute"/>
            <person name="Kuo A."/>
            <person name="Zuccaro A."/>
            <person name="Kohler A."/>
            <person name="Nagy L.G."/>
            <person name="Floudas D."/>
            <person name="Copeland A."/>
            <person name="Barry K.W."/>
            <person name="Cichocki N."/>
            <person name="Veneault-Fourrey C."/>
            <person name="LaButti K."/>
            <person name="Lindquist E.A."/>
            <person name="Lipzen A."/>
            <person name="Lundell T."/>
            <person name="Morin E."/>
            <person name="Murat C."/>
            <person name="Sun H."/>
            <person name="Tunlid A."/>
            <person name="Henrissat B."/>
            <person name="Grigoriev I.V."/>
            <person name="Hibbett D.S."/>
            <person name="Martin F."/>
            <person name="Nordberg H.P."/>
            <person name="Cantor M.N."/>
            <person name="Hua S.X."/>
        </authorList>
    </citation>
    <scope>NUCLEOTIDE SEQUENCE [LARGE SCALE GENOMIC DNA]</scope>
    <source>
        <strain evidence="12 13">MAFF 305830</strain>
    </source>
</reference>
<feature type="compositionally biased region" description="Basic residues" evidence="8">
    <location>
        <begin position="1"/>
        <end position="10"/>
    </location>
</feature>
<dbReference type="Gene3D" id="3.30.2230.10">
    <property type="entry name" value="DUSP-like"/>
    <property type="match status" value="1"/>
</dbReference>
<evidence type="ECO:0000256" key="2">
    <source>
        <dbReference type="ARBA" id="ARBA00009085"/>
    </source>
</evidence>
<dbReference type="SUPFAM" id="SSF143791">
    <property type="entry name" value="DUSP-like"/>
    <property type="match status" value="1"/>
</dbReference>
<reference evidence="13" key="2">
    <citation type="submission" date="2015-01" db="EMBL/GenBank/DDBJ databases">
        <title>Evolutionary Origins and Diversification of the Mycorrhizal Mutualists.</title>
        <authorList>
            <consortium name="DOE Joint Genome Institute"/>
            <consortium name="Mycorrhizal Genomics Consortium"/>
            <person name="Kohler A."/>
            <person name="Kuo A."/>
            <person name="Nagy L.G."/>
            <person name="Floudas D."/>
            <person name="Copeland A."/>
            <person name="Barry K.W."/>
            <person name="Cichocki N."/>
            <person name="Veneault-Fourrey C."/>
            <person name="LaButti K."/>
            <person name="Lindquist E.A."/>
            <person name="Lipzen A."/>
            <person name="Lundell T."/>
            <person name="Morin E."/>
            <person name="Murat C."/>
            <person name="Riley R."/>
            <person name="Ohm R."/>
            <person name="Sun H."/>
            <person name="Tunlid A."/>
            <person name="Henrissat B."/>
            <person name="Grigoriev I.V."/>
            <person name="Hibbett D.S."/>
            <person name="Martin F."/>
        </authorList>
    </citation>
    <scope>NUCLEOTIDE SEQUENCE [LARGE SCALE GENOMIC DNA]</scope>
    <source>
        <strain evidence="13">MAFF 305830</strain>
    </source>
</reference>
<dbReference type="InterPro" id="IPR001394">
    <property type="entry name" value="Peptidase_C19_UCH"/>
</dbReference>
<protein>
    <recommendedName>
        <fullName evidence="3">ubiquitinyl hydrolase 1</fullName>
        <ecNumber evidence="3">3.4.19.12</ecNumber>
    </recommendedName>
</protein>
<comment type="catalytic activity">
    <reaction evidence="1">
        <text>Thiol-dependent hydrolysis of ester, thioester, amide, peptide and isopeptide bonds formed by the C-terminal Gly of ubiquitin (a 76-residue protein attached to proteins as an intracellular targeting signal).</text>
        <dbReference type="EC" id="3.4.19.12"/>
    </reaction>
</comment>
<dbReference type="Pfam" id="PF00240">
    <property type="entry name" value="ubiquitin"/>
    <property type="match status" value="1"/>
</dbReference>
<proteinExistence type="inferred from homology"/>
<dbReference type="PROSITE" id="PS00973">
    <property type="entry name" value="USP_2"/>
    <property type="match status" value="1"/>
</dbReference>
<dbReference type="InterPro" id="IPR028889">
    <property type="entry name" value="USP"/>
</dbReference>
<dbReference type="Gene3D" id="3.10.20.90">
    <property type="entry name" value="Phosphatidylinositol 3-kinase Catalytic Subunit, Chain A, domain 1"/>
    <property type="match status" value="1"/>
</dbReference>
<dbReference type="CDD" id="cd01795">
    <property type="entry name" value="Ubl_USP48"/>
    <property type="match status" value="1"/>
</dbReference>
<feature type="domain" description="DUSP" evidence="11">
    <location>
        <begin position="795"/>
        <end position="906"/>
    </location>
</feature>
<organism evidence="12 13">
    <name type="scientific">Serendipita vermifera MAFF 305830</name>
    <dbReference type="NCBI Taxonomy" id="933852"/>
    <lineage>
        <taxon>Eukaryota</taxon>
        <taxon>Fungi</taxon>
        <taxon>Dikarya</taxon>
        <taxon>Basidiomycota</taxon>
        <taxon>Agaricomycotina</taxon>
        <taxon>Agaricomycetes</taxon>
        <taxon>Sebacinales</taxon>
        <taxon>Serendipitaceae</taxon>
        <taxon>Serendipita</taxon>
    </lineage>
</organism>
<keyword evidence="7" id="KW-0788">Thiol protease</keyword>
<dbReference type="InterPro" id="IPR035927">
    <property type="entry name" value="DUSP-like_sf"/>
</dbReference>
<dbReference type="EC" id="3.4.19.12" evidence="3"/>
<dbReference type="PROSITE" id="PS50235">
    <property type="entry name" value="USP_3"/>
    <property type="match status" value="1"/>
</dbReference>
<dbReference type="PROSITE" id="PS51283">
    <property type="entry name" value="DUSP"/>
    <property type="match status" value="1"/>
</dbReference>
<evidence type="ECO:0000256" key="3">
    <source>
        <dbReference type="ARBA" id="ARBA00012759"/>
    </source>
</evidence>
<dbReference type="EMBL" id="KN824315">
    <property type="protein sequence ID" value="KIM25308.1"/>
    <property type="molecule type" value="Genomic_DNA"/>
</dbReference>
<dbReference type="PROSITE" id="PS50053">
    <property type="entry name" value="UBIQUITIN_2"/>
    <property type="match status" value="1"/>
</dbReference>
<evidence type="ECO:0000259" key="11">
    <source>
        <dbReference type="PROSITE" id="PS51283"/>
    </source>
</evidence>
<evidence type="ECO:0000256" key="1">
    <source>
        <dbReference type="ARBA" id="ARBA00000707"/>
    </source>
</evidence>
<keyword evidence="4" id="KW-0645">Protease</keyword>
<dbReference type="GO" id="GO:0005634">
    <property type="term" value="C:nucleus"/>
    <property type="evidence" value="ECO:0007669"/>
    <property type="project" value="TreeGrafter"/>
</dbReference>
<feature type="region of interest" description="Disordered" evidence="8">
    <location>
        <begin position="1"/>
        <end position="38"/>
    </location>
</feature>
<dbReference type="InterPro" id="IPR050164">
    <property type="entry name" value="Peptidase_C19"/>
</dbReference>
<comment type="similarity">
    <text evidence="2">Belongs to the peptidase C19 family.</text>
</comment>
<feature type="domain" description="Ubiquitin-like" evidence="9">
    <location>
        <begin position="978"/>
        <end position="1043"/>
    </location>
</feature>
<dbReference type="HOGENOM" id="CLU_005874_0_0_1"/>
<dbReference type="PROSITE" id="PS00972">
    <property type="entry name" value="USP_1"/>
    <property type="match status" value="1"/>
</dbReference>
<dbReference type="PANTHER" id="PTHR24006:SF888">
    <property type="entry name" value="UBIQUITIN CARBOXYL-TERMINAL HYDROLASE 30"/>
    <property type="match status" value="1"/>
</dbReference>
<dbReference type="InterPro" id="IPR006615">
    <property type="entry name" value="Pept_C19_DUSP"/>
</dbReference>
<dbReference type="Proteomes" id="UP000054097">
    <property type="component" value="Unassembled WGS sequence"/>
</dbReference>
<keyword evidence="13" id="KW-1185">Reference proteome</keyword>
<dbReference type="GO" id="GO:0004843">
    <property type="term" value="F:cysteine-type deubiquitinase activity"/>
    <property type="evidence" value="ECO:0007669"/>
    <property type="project" value="UniProtKB-EC"/>
</dbReference>
<evidence type="ECO:0000256" key="8">
    <source>
        <dbReference type="SAM" id="MobiDB-lite"/>
    </source>
</evidence>
<gene>
    <name evidence="12" type="ORF">M408DRAFT_26297</name>
</gene>
<dbReference type="Pfam" id="PF00443">
    <property type="entry name" value="UCH"/>
    <property type="match status" value="1"/>
</dbReference>
<dbReference type="Gene3D" id="3.90.70.10">
    <property type="entry name" value="Cysteine proteinases"/>
    <property type="match status" value="1"/>
</dbReference>
<dbReference type="GO" id="GO:0005829">
    <property type="term" value="C:cytosol"/>
    <property type="evidence" value="ECO:0007669"/>
    <property type="project" value="TreeGrafter"/>
</dbReference>
<dbReference type="InterPro" id="IPR018200">
    <property type="entry name" value="USP_CS"/>
</dbReference>
<dbReference type="SMART" id="SM00213">
    <property type="entry name" value="UBQ"/>
    <property type="match status" value="1"/>
</dbReference>
<dbReference type="InterPro" id="IPR000626">
    <property type="entry name" value="Ubiquitin-like_dom"/>
</dbReference>
<dbReference type="AlphaFoldDB" id="A0A0C2WFW6"/>